<protein>
    <recommendedName>
        <fullName evidence="4">Isomerase YbhE</fullName>
    </recommendedName>
</protein>
<comment type="caution">
    <text evidence="2">The sequence shown here is derived from an EMBL/GenBank/DDBJ whole genome shotgun (WGS) entry which is preliminary data.</text>
</comment>
<dbReference type="EMBL" id="JBBXMP010000166">
    <property type="protein sequence ID" value="KAL0060680.1"/>
    <property type="molecule type" value="Genomic_DNA"/>
</dbReference>
<evidence type="ECO:0008006" key="4">
    <source>
        <dbReference type="Google" id="ProtNLM"/>
    </source>
</evidence>
<accession>A0ABR2ZHI6</accession>
<sequence length="403" mass="42582">MVNFTILAGGFAGFVATYNFDSEAGSLSLLGQSTTGENPSWIALHPQNRSILYAVNELVPDGQLQSFTVESNGSLSLVDTVATGGVGPTFTDVLSTGEVSAMNFGSPNASFVATDPNDPSRFLKDSPVLSFPAEVGKSNPHMSLEHNGEIFVPDLGADKIWRVVNDGAPGKFKVQGQIDIDAGAGPRHIAIQDDILFTIHEKTSTLTAQRIPTAPNGTTFPLIANVSIVPSNPLNGTKFAAAELLISKPTEKFPNPLIYVSNRNIGETIDPEGDTIAVFEFTNGTSADTNSTAATANTVAKTIFGTPAKRMVRRSKWARQAEEAEAEGAGEGALTLLAQVPTGLQQIRSMALGRVEDSGDEFIIAGANTQGGVAVFQRVDGGKNLTLVVRNEEIANRTSFVFL</sequence>
<gene>
    <name evidence="2" type="ORF">AAF712_012557</name>
</gene>
<comment type="similarity">
    <text evidence="1">Belongs to the cycloisomerase 2 family.</text>
</comment>
<proteinExistence type="inferred from homology"/>
<keyword evidence="3" id="KW-1185">Reference proteome</keyword>
<dbReference type="InterPro" id="IPR019405">
    <property type="entry name" value="Lactonase_7-beta_prop"/>
</dbReference>
<dbReference type="Proteomes" id="UP001437256">
    <property type="component" value="Unassembled WGS sequence"/>
</dbReference>
<dbReference type="InterPro" id="IPR050282">
    <property type="entry name" value="Cycloisomerase_2"/>
</dbReference>
<evidence type="ECO:0000313" key="2">
    <source>
        <dbReference type="EMBL" id="KAL0060680.1"/>
    </source>
</evidence>
<dbReference type="PANTHER" id="PTHR30344:SF1">
    <property type="entry name" value="6-PHOSPHOGLUCONOLACTONASE"/>
    <property type="match status" value="1"/>
</dbReference>
<reference evidence="2 3" key="1">
    <citation type="submission" date="2024-05" db="EMBL/GenBank/DDBJ databases">
        <title>A draft genome resource for the thread blight pathogen Marasmius tenuissimus strain MS-2.</title>
        <authorList>
            <person name="Yulfo-Soto G.E."/>
            <person name="Baruah I.K."/>
            <person name="Amoako-Attah I."/>
            <person name="Bukari Y."/>
            <person name="Meinhardt L.W."/>
            <person name="Bailey B.A."/>
            <person name="Cohen S.P."/>
        </authorList>
    </citation>
    <scope>NUCLEOTIDE SEQUENCE [LARGE SCALE GENOMIC DNA]</scope>
    <source>
        <strain evidence="2 3">MS-2</strain>
    </source>
</reference>
<evidence type="ECO:0000313" key="3">
    <source>
        <dbReference type="Proteomes" id="UP001437256"/>
    </source>
</evidence>
<dbReference type="Gene3D" id="2.130.10.10">
    <property type="entry name" value="YVTN repeat-like/Quinoprotein amine dehydrogenase"/>
    <property type="match status" value="1"/>
</dbReference>
<name>A0ABR2ZHI6_9AGAR</name>
<dbReference type="Pfam" id="PF10282">
    <property type="entry name" value="Lactonase"/>
    <property type="match status" value="1"/>
</dbReference>
<evidence type="ECO:0000256" key="1">
    <source>
        <dbReference type="ARBA" id="ARBA00005564"/>
    </source>
</evidence>
<dbReference type="InterPro" id="IPR015943">
    <property type="entry name" value="WD40/YVTN_repeat-like_dom_sf"/>
</dbReference>
<organism evidence="2 3">
    <name type="scientific">Marasmius tenuissimus</name>
    <dbReference type="NCBI Taxonomy" id="585030"/>
    <lineage>
        <taxon>Eukaryota</taxon>
        <taxon>Fungi</taxon>
        <taxon>Dikarya</taxon>
        <taxon>Basidiomycota</taxon>
        <taxon>Agaricomycotina</taxon>
        <taxon>Agaricomycetes</taxon>
        <taxon>Agaricomycetidae</taxon>
        <taxon>Agaricales</taxon>
        <taxon>Marasmiineae</taxon>
        <taxon>Marasmiaceae</taxon>
        <taxon>Marasmius</taxon>
    </lineage>
</organism>
<dbReference type="PANTHER" id="PTHR30344">
    <property type="entry name" value="6-PHOSPHOGLUCONOLACTONASE-RELATED"/>
    <property type="match status" value="1"/>
</dbReference>
<dbReference type="SUPFAM" id="SSF75011">
    <property type="entry name" value="3-carboxy-cis,cis-mucoante lactonizing enzyme"/>
    <property type="match status" value="1"/>
</dbReference>